<keyword evidence="1" id="KW-0812">Transmembrane</keyword>
<evidence type="ECO:0000313" key="3">
    <source>
        <dbReference type="Proteomes" id="UP000198901"/>
    </source>
</evidence>
<organism evidence="2 3">
    <name type="scientific">Siphonobacter aquaeclarae</name>
    <dbReference type="NCBI Taxonomy" id="563176"/>
    <lineage>
        <taxon>Bacteria</taxon>
        <taxon>Pseudomonadati</taxon>
        <taxon>Bacteroidota</taxon>
        <taxon>Cytophagia</taxon>
        <taxon>Cytophagales</taxon>
        <taxon>Cytophagaceae</taxon>
        <taxon>Siphonobacter</taxon>
    </lineage>
</organism>
<evidence type="ECO:0000256" key="1">
    <source>
        <dbReference type="SAM" id="Phobius"/>
    </source>
</evidence>
<dbReference type="STRING" id="563176.SAMN04488090_2036"/>
<evidence type="ECO:0000313" key="2">
    <source>
        <dbReference type="EMBL" id="SDL86656.1"/>
    </source>
</evidence>
<sequence length="54" mass="6001">MTASLYTILLVGSVALVSLSLIIICLVFYLHRQMTRPGGSGFTTIFYARRTYGQ</sequence>
<dbReference type="RefSeq" id="WP_176785510.1">
    <property type="nucleotide sequence ID" value="NZ_FNGS01000003.1"/>
</dbReference>
<accession>A0A1G9NJ96</accession>
<name>A0A1G9NJ96_9BACT</name>
<keyword evidence="3" id="KW-1185">Reference proteome</keyword>
<gene>
    <name evidence="2" type="ORF">SAMN04488090_2036</name>
</gene>
<dbReference type="EMBL" id="FNGS01000003">
    <property type="protein sequence ID" value="SDL86656.1"/>
    <property type="molecule type" value="Genomic_DNA"/>
</dbReference>
<keyword evidence="1" id="KW-0472">Membrane</keyword>
<dbReference type="AlphaFoldDB" id="A0A1G9NJ96"/>
<dbReference type="Proteomes" id="UP000198901">
    <property type="component" value="Unassembled WGS sequence"/>
</dbReference>
<reference evidence="2 3" key="1">
    <citation type="submission" date="2016-10" db="EMBL/GenBank/DDBJ databases">
        <authorList>
            <person name="de Groot N.N."/>
        </authorList>
    </citation>
    <scope>NUCLEOTIDE SEQUENCE [LARGE SCALE GENOMIC DNA]</scope>
    <source>
        <strain evidence="2 3">DSM 21668</strain>
    </source>
</reference>
<protein>
    <submittedName>
        <fullName evidence="2">Uncharacterized protein</fullName>
    </submittedName>
</protein>
<keyword evidence="1" id="KW-1133">Transmembrane helix</keyword>
<feature type="transmembrane region" description="Helical" evidence="1">
    <location>
        <begin position="6"/>
        <end position="30"/>
    </location>
</feature>
<proteinExistence type="predicted"/>